<reference evidence="1" key="1">
    <citation type="submission" date="2021-06" db="EMBL/GenBank/DDBJ databases">
        <authorList>
            <person name="Hodson N. C."/>
            <person name="Mongue J. A."/>
            <person name="Jaron S. K."/>
        </authorList>
    </citation>
    <scope>NUCLEOTIDE SEQUENCE</scope>
</reference>
<comment type="caution">
    <text evidence="1">The sequence shown here is derived from an EMBL/GenBank/DDBJ whole genome shotgun (WGS) entry which is preliminary data.</text>
</comment>
<organism evidence="1 2">
    <name type="scientific">Allacma fusca</name>
    <dbReference type="NCBI Taxonomy" id="39272"/>
    <lineage>
        <taxon>Eukaryota</taxon>
        <taxon>Metazoa</taxon>
        <taxon>Ecdysozoa</taxon>
        <taxon>Arthropoda</taxon>
        <taxon>Hexapoda</taxon>
        <taxon>Collembola</taxon>
        <taxon>Symphypleona</taxon>
        <taxon>Sminthuridae</taxon>
        <taxon>Allacma</taxon>
    </lineage>
</organism>
<proteinExistence type="predicted"/>
<feature type="non-terminal residue" evidence="1">
    <location>
        <position position="1"/>
    </location>
</feature>
<protein>
    <submittedName>
        <fullName evidence="1">Uncharacterized protein</fullName>
    </submittedName>
</protein>
<evidence type="ECO:0000313" key="2">
    <source>
        <dbReference type="Proteomes" id="UP000708208"/>
    </source>
</evidence>
<evidence type="ECO:0000313" key="1">
    <source>
        <dbReference type="EMBL" id="CAG7715956.1"/>
    </source>
</evidence>
<keyword evidence="2" id="KW-1185">Reference proteome</keyword>
<sequence length="36" mass="4120">MLPLADIYRFHSSCFTIGNNIIGPCKQWHFIAVIGR</sequence>
<gene>
    <name evidence="1" type="ORF">AFUS01_LOCUS5491</name>
</gene>
<dbReference type="AlphaFoldDB" id="A0A8J2J8U0"/>
<accession>A0A8J2J8U0</accession>
<dbReference type="Proteomes" id="UP000708208">
    <property type="component" value="Unassembled WGS sequence"/>
</dbReference>
<name>A0A8J2J8U0_9HEXA</name>
<dbReference type="EMBL" id="CAJVCH010035067">
    <property type="protein sequence ID" value="CAG7715956.1"/>
    <property type="molecule type" value="Genomic_DNA"/>
</dbReference>